<feature type="coiled-coil region" evidence="1">
    <location>
        <begin position="82"/>
        <end position="109"/>
    </location>
</feature>
<keyword evidence="1" id="KW-0175">Coiled coil</keyword>
<sequence>MNEWLKTGFLIGLGAASAGKEKVEKILSDLSNNGSAAADETKALLKTLGDKGKKSTDNLNQQLHQGISDSLHELGFATHEELAQLQHQIAALESEFKQLKAVVSQKENEEK</sequence>
<accession>A0A0U1QS88</accession>
<organism evidence="2 3">
    <name type="scientific">Sporolactobacillus inulinus CASD</name>
    <dbReference type="NCBI Taxonomy" id="1069536"/>
    <lineage>
        <taxon>Bacteria</taxon>
        <taxon>Bacillati</taxon>
        <taxon>Bacillota</taxon>
        <taxon>Bacilli</taxon>
        <taxon>Bacillales</taxon>
        <taxon>Sporolactobacillaceae</taxon>
        <taxon>Sporolactobacillus</taxon>
    </lineage>
</organism>
<name>A0A0U1QS88_9BACL</name>
<comment type="caution">
    <text evidence="2">The sequence shown here is derived from an EMBL/GenBank/DDBJ whole genome shotgun (WGS) entry which is preliminary data.</text>
</comment>
<evidence type="ECO:0000313" key="3">
    <source>
        <dbReference type="Proteomes" id="UP000035553"/>
    </source>
</evidence>
<protein>
    <recommendedName>
        <fullName evidence="4">ATP synthase subunit B</fullName>
    </recommendedName>
</protein>
<dbReference type="Proteomes" id="UP000035553">
    <property type="component" value="Unassembled WGS sequence"/>
</dbReference>
<evidence type="ECO:0000256" key="1">
    <source>
        <dbReference type="SAM" id="Coils"/>
    </source>
</evidence>
<reference evidence="2 3" key="1">
    <citation type="journal article" date="2011" name="J. Bacteriol.">
        <title>Draft genome sequence of Sporolactobacillus inulinus strain CASD, an efficient D-lactic acid-producing bacterium with high-concentration lactate tolerance capability.</title>
        <authorList>
            <person name="Yu B."/>
            <person name="Su F."/>
            <person name="Wang L."/>
            <person name="Xu K."/>
            <person name="Zhao B."/>
            <person name="Xu P."/>
        </authorList>
    </citation>
    <scope>NUCLEOTIDE SEQUENCE [LARGE SCALE GENOMIC DNA]</scope>
    <source>
        <strain evidence="2 3">CASD</strain>
    </source>
</reference>
<dbReference type="STRING" id="1069536.SINU_01430"/>
<dbReference type="AlphaFoldDB" id="A0A0U1QS88"/>
<evidence type="ECO:0000313" key="2">
    <source>
        <dbReference type="EMBL" id="KLI03670.1"/>
    </source>
</evidence>
<keyword evidence="3" id="KW-1185">Reference proteome</keyword>
<gene>
    <name evidence="2" type="ORF">SINU_01430</name>
</gene>
<proteinExistence type="predicted"/>
<evidence type="ECO:0008006" key="4">
    <source>
        <dbReference type="Google" id="ProtNLM"/>
    </source>
</evidence>
<dbReference type="EMBL" id="AFVQ02000018">
    <property type="protein sequence ID" value="KLI03670.1"/>
    <property type="molecule type" value="Genomic_DNA"/>
</dbReference>